<keyword evidence="2" id="KW-1185">Reference proteome</keyword>
<evidence type="ECO:0000313" key="2">
    <source>
        <dbReference type="Proteomes" id="UP000309340"/>
    </source>
</evidence>
<proteinExistence type="predicted"/>
<name>A0A4U0X9X0_9PEZI</name>
<evidence type="ECO:0000313" key="1">
    <source>
        <dbReference type="EMBL" id="TKA73420.1"/>
    </source>
</evidence>
<protein>
    <submittedName>
        <fullName evidence="1">Uncharacterized protein</fullName>
    </submittedName>
</protein>
<comment type="caution">
    <text evidence="1">The sequence shown here is derived from an EMBL/GenBank/DDBJ whole genome shotgun (WGS) entry which is preliminary data.</text>
</comment>
<dbReference type="Proteomes" id="UP000309340">
    <property type="component" value="Unassembled WGS sequence"/>
</dbReference>
<reference evidence="1 2" key="1">
    <citation type="submission" date="2017-03" db="EMBL/GenBank/DDBJ databases">
        <title>Genomes of endolithic fungi from Antarctica.</title>
        <authorList>
            <person name="Coleine C."/>
            <person name="Masonjones S."/>
            <person name="Stajich J.E."/>
        </authorList>
    </citation>
    <scope>NUCLEOTIDE SEQUENCE [LARGE SCALE GENOMIC DNA]</scope>
    <source>
        <strain evidence="1 2">CCFEE 5184</strain>
    </source>
</reference>
<organism evidence="1 2">
    <name type="scientific">Friedmanniomyces simplex</name>
    <dbReference type="NCBI Taxonomy" id="329884"/>
    <lineage>
        <taxon>Eukaryota</taxon>
        <taxon>Fungi</taxon>
        <taxon>Dikarya</taxon>
        <taxon>Ascomycota</taxon>
        <taxon>Pezizomycotina</taxon>
        <taxon>Dothideomycetes</taxon>
        <taxon>Dothideomycetidae</taxon>
        <taxon>Mycosphaerellales</taxon>
        <taxon>Teratosphaeriaceae</taxon>
        <taxon>Friedmanniomyces</taxon>
    </lineage>
</organism>
<dbReference type="AlphaFoldDB" id="A0A4U0X9X0"/>
<sequence length="181" mass="20067">MSGRTGSEAHDGRDLRFLAHARPDLERLEHQVVQSELGIEVVAFVDERQDGSGSPRAQMTRARRAWPGFLTHARPNLQRLEHRVVQSELGIDVVAFADERQDGSGSPRAQMTRARRARSLAYDADETSAVLGKCVTKREVLLLHPVLKAWPRTGDTSKACASLDDGVTVQQVLLLNPVLKR</sequence>
<accession>A0A4U0X9X0</accession>
<gene>
    <name evidence="1" type="ORF">B0A55_10332</name>
</gene>
<dbReference type="EMBL" id="NAJQ01000265">
    <property type="protein sequence ID" value="TKA73420.1"/>
    <property type="molecule type" value="Genomic_DNA"/>
</dbReference>